<name>A0A2B7XUD5_9EURO</name>
<reference evidence="1 2" key="1">
    <citation type="submission" date="2017-10" db="EMBL/GenBank/DDBJ databases">
        <title>Comparative genomics in systemic dimorphic fungi from Ajellomycetaceae.</title>
        <authorList>
            <person name="Munoz J.F."/>
            <person name="Mcewen J.G."/>
            <person name="Clay O.K."/>
            <person name="Cuomo C.A."/>
        </authorList>
    </citation>
    <scope>NUCLEOTIDE SEQUENCE [LARGE SCALE GENOMIC DNA]</scope>
    <source>
        <strain evidence="1 2">UAMH5409</strain>
    </source>
</reference>
<dbReference type="Proteomes" id="UP000223968">
    <property type="component" value="Unassembled WGS sequence"/>
</dbReference>
<dbReference type="AlphaFoldDB" id="A0A2B7XUD5"/>
<organism evidence="1 2">
    <name type="scientific">Helicocarpus griseus UAMH5409</name>
    <dbReference type="NCBI Taxonomy" id="1447875"/>
    <lineage>
        <taxon>Eukaryota</taxon>
        <taxon>Fungi</taxon>
        <taxon>Dikarya</taxon>
        <taxon>Ascomycota</taxon>
        <taxon>Pezizomycotina</taxon>
        <taxon>Eurotiomycetes</taxon>
        <taxon>Eurotiomycetidae</taxon>
        <taxon>Onygenales</taxon>
        <taxon>Ajellomycetaceae</taxon>
        <taxon>Helicocarpus</taxon>
    </lineage>
</organism>
<evidence type="ECO:0008006" key="3">
    <source>
        <dbReference type="Google" id="ProtNLM"/>
    </source>
</evidence>
<gene>
    <name evidence="1" type="ORF">AJ79_04321</name>
</gene>
<evidence type="ECO:0000313" key="1">
    <source>
        <dbReference type="EMBL" id="PGH12373.1"/>
    </source>
</evidence>
<comment type="caution">
    <text evidence="1">The sequence shown here is derived from an EMBL/GenBank/DDBJ whole genome shotgun (WGS) entry which is preliminary data.</text>
</comment>
<evidence type="ECO:0000313" key="2">
    <source>
        <dbReference type="Proteomes" id="UP000223968"/>
    </source>
</evidence>
<protein>
    <recommendedName>
        <fullName evidence="3">Aminoglycoside phosphotransferase domain-containing protein</fullName>
    </recommendedName>
</protein>
<accession>A0A2B7XUD5</accession>
<sequence>MALEPVTSAVQDMTYDDLAYDASERTFESWKDETLLDEKRLRKIGYLIDKWRGDVPEELCCPGRGAFNILMRMKFADGGSAVARAPCPGKSMFPEEKVQREVSVMRF</sequence>
<dbReference type="OrthoDB" id="5412996at2759"/>
<proteinExistence type="predicted"/>
<keyword evidence="2" id="KW-1185">Reference proteome</keyword>
<dbReference type="EMBL" id="PDNB01000059">
    <property type="protein sequence ID" value="PGH12373.1"/>
    <property type="molecule type" value="Genomic_DNA"/>
</dbReference>
<dbReference type="STRING" id="1447875.A0A2B7XUD5"/>